<gene>
    <name evidence="1" type="ORF">RR46_13258</name>
</gene>
<accession>A0A194PM82</accession>
<protein>
    <submittedName>
        <fullName evidence="1">Uncharacterized protein</fullName>
    </submittedName>
</protein>
<evidence type="ECO:0000313" key="2">
    <source>
        <dbReference type="Proteomes" id="UP000053268"/>
    </source>
</evidence>
<organism evidence="1 2">
    <name type="scientific">Papilio xuthus</name>
    <name type="common">Asian swallowtail butterfly</name>
    <dbReference type="NCBI Taxonomy" id="66420"/>
    <lineage>
        <taxon>Eukaryota</taxon>
        <taxon>Metazoa</taxon>
        <taxon>Ecdysozoa</taxon>
        <taxon>Arthropoda</taxon>
        <taxon>Hexapoda</taxon>
        <taxon>Insecta</taxon>
        <taxon>Pterygota</taxon>
        <taxon>Neoptera</taxon>
        <taxon>Endopterygota</taxon>
        <taxon>Lepidoptera</taxon>
        <taxon>Glossata</taxon>
        <taxon>Ditrysia</taxon>
        <taxon>Papilionoidea</taxon>
        <taxon>Papilionidae</taxon>
        <taxon>Papilioninae</taxon>
        <taxon>Papilio</taxon>
    </lineage>
</organism>
<sequence length="261" mass="29881">MVTYAQYMPQQIYNFPITINDWNPIITVPTSLYTTVQVPFVTISPQIINTAVAPSLCFCGTAIAEPIIPISPTISEVPIPENYYELVNYKPETIKCINNNANATQEVADTKLTPTESTNSDEIEESIENYLRLPKELFPTARMFTIDPNQIIDVFCNQEDISDHTPWILDLEFGLPRVAVTRHIPIYDVQFNSIHCKNTPSAIHPGFERCNKGFKRELLFYYDCIVSTWYKGFVAMKNDTSVKNFQTWLLKAMQVFGMCWP</sequence>
<dbReference type="AlphaFoldDB" id="A0A194PM82"/>
<dbReference type="Proteomes" id="UP000053268">
    <property type="component" value="Unassembled WGS sequence"/>
</dbReference>
<name>A0A194PM82_PAPXU</name>
<reference evidence="1 2" key="1">
    <citation type="journal article" date="2015" name="Nat. Commun.">
        <title>Outbred genome sequencing and CRISPR/Cas9 gene editing in butterflies.</title>
        <authorList>
            <person name="Li X."/>
            <person name="Fan D."/>
            <person name="Zhang W."/>
            <person name="Liu G."/>
            <person name="Zhang L."/>
            <person name="Zhao L."/>
            <person name="Fang X."/>
            <person name="Chen L."/>
            <person name="Dong Y."/>
            <person name="Chen Y."/>
            <person name="Ding Y."/>
            <person name="Zhao R."/>
            <person name="Feng M."/>
            <person name="Zhu Y."/>
            <person name="Feng Y."/>
            <person name="Jiang X."/>
            <person name="Zhu D."/>
            <person name="Xiang H."/>
            <person name="Feng X."/>
            <person name="Li S."/>
            <person name="Wang J."/>
            <person name="Zhang G."/>
            <person name="Kronforst M.R."/>
            <person name="Wang W."/>
        </authorList>
    </citation>
    <scope>NUCLEOTIDE SEQUENCE [LARGE SCALE GENOMIC DNA]</scope>
    <source>
        <strain evidence="1">Ya'a_city_454_Px</strain>
        <tissue evidence="1">Whole body</tissue>
    </source>
</reference>
<proteinExistence type="predicted"/>
<evidence type="ECO:0000313" key="1">
    <source>
        <dbReference type="EMBL" id="KPI94093.1"/>
    </source>
</evidence>
<dbReference type="EMBL" id="KQ459601">
    <property type="protein sequence ID" value="KPI94093.1"/>
    <property type="molecule type" value="Genomic_DNA"/>
</dbReference>
<keyword evidence="2" id="KW-1185">Reference proteome</keyword>